<accession>A0A1I6R6R5</accession>
<proteinExistence type="predicted"/>
<feature type="signal peptide" evidence="2">
    <location>
        <begin position="1"/>
        <end position="20"/>
    </location>
</feature>
<dbReference type="AlphaFoldDB" id="A0A1I6R6R5"/>
<gene>
    <name evidence="3" type="ORF">SAMN04488006_2303</name>
</gene>
<evidence type="ECO:0008006" key="5">
    <source>
        <dbReference type="Google" id="ProtNLM"/>
    </source>
</evidence>
<dbReference type="STRING" id="593133.SAMN04488006_2303"/>
<keyword evidence="1" id="KW-0175">Coiled coil</keyword>
<feature type="coiled-coil region" evidence="1">
    <location>
        <begin position="187"/>
        <end position="221"/>
    </location>
</feature>
<name>A0A1I6R6R5_9FLAO</name>
<protein>
    <recommendedName>
        <fullName evidence="5">DUF4468 domain-containing protein</fullName>
    </recommendedName>
</protein>
<reference evidence="4" key="1">
    <citation type="submission" date="2016-10" db="EMBL/GenBank/DDBJ databases">
        <authorList>
            <person name="Varghese N."/>
            <person name="Submissions S."/>
        </authorList>
    </citation>
    <scope>NUCLEOTIDE SEQUENCE [LARGE SCALE GENOMIC DNA]</scope>
    <source>
        <strain evidence="4">DSM 24450</strain>
    </source>
</reference>
<sequence length="306" mass="35274">MKKTFFIVTLMLVFTTISFAQKNNINGYKYILVPNQYEFQKSKDAYQVNSLTKFLFNRAGFTVFMTDDKIPAEMANNACMALKAIVVNNSGLLSTKMQIKLVDCYNNIVYLTDEVSSREKDYKKAYHEAIREAFEEIENLNYSYQSATPVKEELKTVEKELQKPIVKEVVEAIDNIQEVKIIEEKKLVEEKLEKAKVEDKIEKKKKTIKPLQEEIKEIEIKPILTIEGNYEVEKWGSCKISKSEEGYAFTAGDENFEFAVVYPTSKSTIFIIKYAAYKQPQMLELSADGNLKVDSPTGIKTYKRVR</sequence>
<dbReference type="Proteomes" id="UP000199312">
    <property type="component" value="Unassembled WGS sequence"/>
</dbReference>
<evidence type="ECO:0000313" key="3">
    <source>
        <dbReference type="EMBL" id="SFS60365.1"/>
    </source>
</evidence>
<keyword evidence="2" id="KW-0732">Signal</keyword>
<keyword evidence="4" id="KW-1185">Reference proteome</keyword>
<feature type="chain" id="PRO_5011619304" description="DUF4468 domain-containing protein" evidence="2">
    <location>
        <begin position="21"/>
        <end position="306"/>
    </location>
</feature>
<dbReference type="OrthoDB" id="1274006at2"/>
<dbReference type="RefSeq" id="WP_090226553.1">
    <property type="nucleotide sequence ID" value="NZ_FOZP01000005.1"/>
</dbReference>
<organism evidence="3 4">
    <name type="scientific">Lutibacter maritimus</name>
    <dbReference type="NCBI Taxonomy" id="593133"/>
    <lineage>
        <taxon>Bacteria</taxon>
        <taxon>Pseudomonadati</taxon>
        <taxon>Bacteroidota</taxon>
        <taxon>Flavobacteriia</taxon>
        <taxon>Flavobacteriales</taxon>
        <taxon>Flavobacteriaceae</taxon>
        <taxon>Lutibacter</taxon>
    </lineage>
</organism>
<dbReference type="EMBL" id="FOZP01000005">
    <property type="protein sequence ID" value="SFS60365.1"/>
    <property type="molecule type" value="Genomic_DNA"/>
</dbReference>
<evidence type="ECO:0000256" key="2">
    <source>
        <dbReference type="SAM" id="SignalP"/>
    </source>
</evidence>
<evidence type="ECO:0000256" key="1">
    <source>
        <dbReference type="SAM" id="Coils"/>
    </source>
</evidence>
<evidence type="ECO:0000313" key="4">
    <source>
        <dbReference type="Proteomes" id="UP000199312"/>
    </source>
</evidence>